<evidence type="ECO:0000256" key="4">
    <source>
        <dbReference type="ARBA" id="ARBA00022679"/>
    </source>
</evidence>
<dbReference type="Proteomes" id="UP001597186">
    <property type="component" value="Unassembled WGS sequence"/>
</dbReference>
<evidence type="ECO:0000256" key="2">
    <source>
        <dbReference type="ARBA" id="ARBA00006464"/>
    </source>
</evidence>
<dbReference type="GO" id="GO:0016740">
    <property type="term" value="F:transferase activity"/>
    <property type="evidence" value="ECO:0007669"/>
    <property type="project" value="UniProtKB-KW"/>
</dbReference>
<evidence type="ECO:0000256" key="6">
    <source>
        <dbReference type="ARBA" id="ARBA00022989"/>
    </source>
</evidence>
<evidence type="ECO:0000259" key="9">
    <source>
        <dbReference type="Pfam" id="PF02397"/>
    </source>
</evidence>
<keyword evidence="3" id="KW-1003">Cell membrane</keyword>
<dbReference type="EMBL" id="JBHUDD010000149">
    <property type="protein sequence ID" value="MFD1510930.1"/>
    <property type="molecule type" value="Genomic_DNA"/>
</dbReference>
<accession>A0ABW4EHQ7</accession>
<organism evidence="10 11">
    <name type="scientific">Lacimonas salitolerans</name>
    <dbReference type="NCBI Taxonomy" id="1323750"/>
    <lineage>
        <taxon>Bacteria</taxon>
        <taxon>Pseudomonadati</taxon>
        <taxon>Pseudomonadota</taxon>
        <taxon>Alphaproteobacteria</taxon>
        <taxon>Rhodobacterales</taxon>
        <taxon>Paracoccaceae</taxon>
        <taxon>Lacimonas</taxon>
    </lineage>
</organism>
<dbReference type="RefSeq" id="WP_379917600.1">
    <property type="nucleotide sequence ID" value="NZ_JBHUDD010000149.1"/>
</dbReference>
<keyword evidence="4 10" id="KW-0808">Transferase</keyword>
<sequence length="142" mass="15889">MVTDADRRLDAILASDPDAAAEWREHYKLTNDTRVTPFGRFLRSSSLDELPQLWNVLCGDMSIVGPRPVTDAELSRYGGVAGVILSVRPGMTGLWQVVGRGRATTYAERVQMDLRYVQTMTLRRDVSIFFLTALVVLRRTGS</sequence>
<name>A0ABW4EHQ7_9RHOB</name>
<gene>
    <name evidence="10" type="ORF">ACFTOW_16215</name>
</gene>
<comment type="similarity">
    <text evidence="2">Belongs to the bacterial sugar transferase family.</text>
</comment>
<dbReference type="PANTHER" id="PTHR30576">
    <property type="entry name" value="COLANIC BIOSYNTHESIS UDP-GLUCOSE LIPID CARRIER TRANSFERASE"/>
    <property type="match status" value="1"/>
</dbReference>
<evidence type="ECO:0000256" key="1">
    <source>
        <dbReference type="ARBA" id="ARBA00004236"/>
    </source>
</evidence>
<evidence type="ECO:0000256" key="7">
    <source>
        <dbReference type="ARBA" id="ARBA00023136"/>
    </source>
</evidence>
<evidence type="ECO:0000256" key="5">
    <source>
        <dbReference type="ARBA" id="ARBA00022692"/>
    </source>
</evidence>
<feature type="domain" description="Bacterial sugar transferase" evidence="9">
    <location>
        <begin position="17"/>
        <end position="137"/>
    </location>
</feature>
<keyword evidence="5" id="KW-0812">Transmembrane</keyword>
<reference evidence="11" key="1">
    <citation type="journal article" date="2019" name="Int. J. Syst. Evol. Microbiol.">
        <title>The Global Catalogue of Microorganisms (GCM) 10K type strain sequencing project: providing services to taxonomists for standard genome sequencing and annotation.</title>
        <authorList>
            <consortium name="The Broad Institute Genomics Platform"/>
            <consortium name="The Broad Institute Genome Sequencing Center for Infectious Disease"/>
            <person name="Wu L."/>
            <person name="Ma J."/>
        </authorList>
    </citation>
    <scope>NUCLEOTIDE SEQUENCE [LARGE SCALE GENOMIC DNA]</scope>
    <source>
        <strain evidence="11">CGMCC 1.12477</strain>
    </source>
</reference>
<dbReference type="InterPro" id="IPR003362">
    <property type="entry name" value="Bact_transf"/>
</dbReference>
<protein>
    <submittedName>
        <fullName evidence="10">Sugar transferase</fullName>
    </submittedName>
</protein>
<dbReference type="PANTHER" id="PTHR30576:SF4">
    <property type="entry name" value="UNDECAPRENYL-PHOSPHATE GALACTOSE PHOSPHOTRANSFERASE"/>
    <property type="match status" value="1"/>
</dbReference>
<evidence type="ECO:0000256" key="3">
    <source>
        <dbReference type="ARBA" id="ARBA00022475"/>
    </source>
</evidence>
<evidence type="ECO:0000256" key="8">
    <source>
        <dbReference type="ARBA" id="ARBA00023169"/>
    </source>
</evidence>
<keyword evidence="8" id="KW-0270">Exopolysaccharide synthesis</keyword>
<dbReference type="Pfam" id="PF02397">
    <property type="entry name" value="Bac_transf"/>
    <property type="match status" value="1"/>
</dbReference>
<comment type="caution">
    <text evidence="10">The sequence shown here is derived from an EMBL/GenBank/DDBJ whole genome shotgun (WGS) entry which is preliminary data.</text>
</comment>
<evidence type="ECO:0000313" key="10">
    <source>
        <dbReference type="EMBL" id="MFD1510930.1"/>
    </source>
</evidence>
<comment type="subcellular location">
    <subcellularLocation>
        <location evidence="1">Cell membrane</location>
    </subcellularLocation>
</comment>
<keyword evidence="7" id="KW-0472">Membrane</keyword>
<keyword evidence="6" id="KW-1133">Transmembrane helix</keyword>
<keyword evidence="11" id="KW-1185">Reference proteome</keyword>
<proteinExistence type="inferred from homology"/>
<evidence type="ECO:0000313" key="11">
    <source>
        <dbReference type="Proteomes" id="UP001597186"/>
    </source>
</evidence>